<reference evidence="2" key="2">
    <citation type="journal article" date="2015" name="Data Brief">
        <title>Shoot transcriptome of the giant reed, Arundo donax.</title>
        <authorList>
            <person name="Barrero R.A."/>
            <person name="Guerrero F.D."/>
            <person name="Moolhuijzen P."/>
            <person name="Goolsby J.A."/>
            <person name="Tidwell J."/>
            <person name="Bellgard S.E."/>
            <person name="Bellgard M.I."/>
        </authorList>
    </citation>
    <scope>NUCLEOTIDE SEQUENCE</scope>
    <source>
        <tissue evidence="2">Shoot tissue taken approximately 20 cm above the soil surface</tissue>
    </source>
</reference>
<keyword evidence="1" id="KW-0812">Transmembrane</keyword>
<evidence type="ECO:0000256" key="1">
    <source>
        <dbReference type="SAM" id="Phobius"/>
    </source>
</evidence>
<name>A0A0A9FYH7_ARUDO</name>
<sequence>MLCWNRSLALKLAGLLICYVGIEVWLLSLMFIEQDVTLISLIR</sequence>
<keyword evidence="1" id="KW-0472">Membrane</keyword>
<keyword evidence="1" id="KW-1133">Transmembrane helix</keyword>
<dbReference type="AlphaFoldDB" id="A0A0A9FYH7"/>
<protein>
    <submittedName>
        <fullName evidence="2">Uncharacterized protein</fullName>
    </submittedName>
</protein>
<feature type="transmembrane region" description="Helical" evidence="1">
    <location>
        <begin position="12"/>
        <end position="32"/>
    </location>
</feature>
<evidence type="ECO:0000313" key="2">
    <source>
        <dbReference type="EMBL" id="JAE16254.1"/>
    </source>
</evidence>
<dbReference type="EMBL" id="GBRH01181642">
    <property type="protein sequence ID" value="JAE16254.1"/>
    <property type="molecule type" value="Transcribed_RNA"/>
</dbReference>
<reference evidence="2" key="1">
    <citation type="submission" date="2014-09" db="EMBL/GenBank/DDBJ databases">
        <authorList>
            <person name="Magalhaes I.L.F."/>
            <person name="Oliveira U."/>
            <person name="Santos F.R."/>
            <person name="Vidigal T.H.D.A."/>
            <person name="Brescovit A.D."/>
            <person name="Santos A.J."/>
        </authorList>
    </citation>
    <scope>NUCLEOTIDE SEQUENCE</scope>
    <source>
        <tissue evidence="2">Shoot tissue taken approximately 20 cm above the soil surface</tissue>
    </source>
</reference>
<organism evidence="2">
    <name type="scientific">Arundo donax</name>
    <name type="common">Giant reed</name>
    <name type="synonym">Donax arundinaceus</name>
    <dbReference type="NCBI Taxonomy" id="35708"/>
    <lineage>
        <taxon>Eukaryota</taxon>
        <taxon>Viridiplantae</taxon>
        <taxon>Streptophyta</taxon>
        <taxon>Embryophyta</taxon>
        <taxon>Tracheophyta</taxon>
        <taxon>Spermatophyta</taxon>
        <taxon>Magnoliopsida</taxon>
        <taxon>Liliopsida</taxon>
        <taxon>Poales</taxon>
        <taxon>Poaceae</taxon>
        <taxon>PACMAD clade</taxon>
        <taxon>Arundinoideae</taxon>
        <taxon>Arundineae</taxon>
        <taxon>Arundo</taxon>
    </lineage>
</organism>
<proteinExistence type="predicted"/>
<accession>A0A0A9FYH7</accession>